<sequence>MIQKILKGFVLGLLLFVFAGYLWYLIRRDHSRILYVKTCDHAGGQGLKALSKFVKGGWLHLGRHEIQVFSYGSCMFFQFDENRGTLFYGVELTSGYIGAVTMTLTELHQLADSIPANTGFEKTLDYLSVYPRVAPSSEF</sequence>
<accession>A0ABU1QUD0</accession>
<keyword evidence="1" id="KW-1133">Transmembrane helix</keyword>
<keyword evidence="1" id="KW-0472">Membrane</keyword>
<dbReference type="EMBL" id="JAVDTI010000002">
    <property type="protein sequence ID" value="MDR6804778.1"/>
    <property type="molecule type" value="Genomic_DNA"/>
</dbReference>
<protein>
    <submittedName>
        <fullName evidence="2">Uncharacterized protein</fullName>
    </submittedName>
</protein>
<gene>
    <name evidence="2" type="ORF">J2W84_001824</name>
</gene>
<name>A0ABU1QUD0_9BACT</name>
<evidence type="ECO:0000313" key="3">
    <source>
        <dbReference type="Proteomes" id="UP001264980"/>
    </source>
</evidence>
<reference evidence="2 3" key="1">
    <citation type="submission" date="2023-07" db="EMBL/GenBank/DDBJ databases">
        <title>Sorghum-associated microbial communities from plants grown in Nebraska, USA.</title>
        <authorList>
            <person name="Schachtman D."/>
        </authorList>
    </citation>
    <scope>NUCLEOTIDE SEQUENCE [LARGE SCALE GENOMIC DNA]</scope>
    <source>
        <strain evidence="2 3">BE57</strain>
    </source>
</reference>
<proteinExistence type="predicted"/>
<evidence type="ECO:0000313" key="2">
    <source>
        <dbReference type="EMBL" id="MDR6804778.1"/>
    </source>
</evidence>
<keyword evidence="3" id="KW-1185">Reference proteome</keyword>
<organism evidence="2 3">
    <name type="scientific">Dyadobacter fermentans</name>
    <dbReference type="NCBI Taxonomy" id="94254"/>
    <lineage>
        <taxon>Bacteria</taxon>
        <taxon>Pseudomonadati</taxon>
        <taxon>Bacteroidota</taxon>
        <taxon>Cytophagia</taxon>
        <taxon>Cytophagales</taxon>
        <taxon>Spirosomataceae</taxon>
        <taxon>Dyadobacter</taxon>
    </lineage>
</organism>
<dbReference type="RefSeq" id="WP_309982048.1">
    <property type="nucleotide sequence ID" value="NZ_JAVDTI010000002.1"/>
</dbReference>
<keyword evidence="1" id="KW-0812">Transmembrane</keyword>
<dbReference type="Proteomes" id="UP001264980">
    <property type="component" value="Unassembled WGS sequence"/>
</dbReference>
<comment type="caution">
    <text evidence="2">The sequence shown here is derived from an EMBL/GenBank/DDBJ whole genome shotgun (WGS) entry which is preliminary data.</text>
</comment>
<feature type="transmembrane region" description="Helical" evidence="1">
    <location>
        <begin position="6"/>
        <end position="26"/>
    </location>
</feature>
<evidence type="ECO:0000256" key="1">
    <source>
        <dbReference type="SAM" id="Phobius"/>
    </source>
</evidence>